<organism evidence="5 6">
    <name type="scientific">Halobacillus amylolyticus</name>
    <dbReference type="NCBI Taxonomy" id="2932259"/>
    <lineage>
        <taxon>Bacteria</taxon>
        <taxon>Bacillati</taxon>
        <taxon>Bacillota</taxon>
        <taxon>Bacilli</taxon>
        <taxon>Bacillales</taxon>
        <taxon>Bacillaceae</taxon>
        <taxon>Halobacillus</taxon>
    </lineage>
</organism>
<dbReference type="Pfam" id="PF00291">
    <property type="entry name" value="PALP"/>
    <property type="match status" value="1"/>
</dbReference>
<keyword evidence="3" id="KW-0456">Lyase</keyword>
<dbReference type="Gene3D" id="3.40.50.1100">
    <property type="match status" value="2"/>
</dbReference>
<dbReference type="RefSeq" id="WP_245030390.1">
    <property type="nucleotide sequence ID" value="NZ_CP095075.1"/>
</dbReference>
<dbReference type="PANTHER" id="PTHR48078:SF6">
    <property type="entry name" value="L-THREONINE DEHYDRATASE CATABOLIC TDCB"/>
    <property type="match status" value="1"/>
</dbReference>
<accession>A0ABY4H8P8</accession>
<dbReference type="InterPro" id="IPR050147">
    <property type="entry name" value="Ser/Thr_Dehydratase"/>
</dbReference>
<dbReference type="CDD" id="cd01562">
    <property type="entry name" value="Thr-dehyd"/>
    <property type="match status" value="1"/>
</dbReference>
<sequence length="322" mass="34818">MSEKLSLRSIWKAKQRIIGIAAQTRLIYSEALSKNTGDHVYLKLENEQPTGAFKLRGAANKILSLSLKEQQKGVATFSTGNHGIAVAYVAKQLGIHSIVCISSRVPNGKVNRLKQLGAEVIVVGDNQDDAEDYCYQLEREKGVSVIKPFDDLDIIAGQGTIGLEVMDQCPDIDEVIVPLSGGGLLSGVAYTLKAIEPSIRVTGVTMENAAVMHESLKQGYPVKMAESPTIADSLLGGIGPNNEHTFSLTQQYMDESLLLSEKAISEGVLFMIEHHKMVIEGAAGAGVGQLLLKKKGKERTIVVIVSGNNVDHETVRELLETR</sequence>
<dbReference type="InterPro" id="IPR000634">
    <property type="entry name" value="Ser/Thr_deHydtase_PyrdxlP-BS"/>
</dbReference>
<protein>
    <submittedName>
        <fullName evidence="5">Pyridoxal-phosphate dependent enzyme</fullName>
    </submittedName>
</protein>
<dbReference type="InterPro" id="IPR036052">
    <property type="entry name" value="TrpB-like_PALP_sf"/>
</dbReference>
<proteinExistence type="predicted"/>
<evidence type="ECO:0000256" key="2">
    <source>
        <dbReference type="ARBA" id="ARBA00022898"/>
    </source>
</evidence>
<reference evidence="5" key="1">
    <citation type="submission" date="2022-04" db="EMBL/GenBank/DDBJ databases">
        <title>Halobacillus sp. isolated from saltern.</title>
        <authorList>
            <person name="Won M."/>
            <person name="Lee C.-M."/>
            <person name="Woen H.-Y."/>
            <person name="Kwon S.-W."/>
        </authorList>
    </citation>
    <scope>NUCLEOTIDE SEQUENCE</scope>
    <source>
        <strain evidence="5">SSHM10-5</strain>
    </source>
</reference>
<dbReference type="Proteomes" id="UP000830326">
    <property type="component" value="Chromosome"/>
</dbReference>
<keyword evidence="2" id="KW-0663">Pyridoxal phosphate</keyword>
<evidence type="ECO:0000313" key="5">
    <source>
        <dbReference type="EMBL" id="UOR10921.1"/>
    </source>
</evidence>
<evidence type="ECO:0000256" key="3">
    <source>
        <dbReference type="ARBA" id="ARBA00023239"/>
    </source>
</evidence>
<name>A0ABY4H8P8_9BACI</name>
<evidence type="ECO:0000313" key="6">
    <source>
        <dbReference type="Proteomes" id="UP000830326"/>
    </source>
</evidence>
<dbReference type="PANTHER" id="PTHR48078">
    <property type="entry name" value="THREONINE DEHYDRATASE, MITOCHONDRIAL-RELATED"/>
    <property type="match status" value="1"/>
</dbReference>
<evidence type="ECO:0000259" key="4">
    <source>
        <dbReference type="Pfam" id="PF00291"/>
    </source>
</evidence>
<dbReference type="InterPro" id="IPR001926">
    <property type="entry name" value="TrpB-like_PALP"/>
</dbReference>
<dbReference type="SUPFAM" id="SSF53686">
    <property type="entry name" value="Tryptophan synthase beta subunit-like PLP-dependent enzymes"/>
    <property type="match status" value="1"/>
</dbReference>
<comment type="cofactor">
    <cofactor evidence="1">
        <name>pyridoxal 5'-phosphate</name>
        <dbReference type="ChEBI" id="CHEBI:597326"/>
    </cofactor>
</comment>
<evidence type="ECO:0000256" key="1">
    <source>
        <dbReference type="ARBA" id="ARBA00001933"/>
    </source>
</evidence>
<keyword evidence="6" id="KW-1185">Reference proteome</keyword>
<dbReference type="EMBL" id="CP095075">
    <property type="protein sequence ID" value="UOR10921.1"/>
    <property type="molecule type" value="Genomic_DNA"/>
</dbReference>
<feature type="domain" description="Tryptophan synthase beta chain-like PALP" evidence="4">
    <location>
        <begin position="22"/>
        <end position="307"/>
    </location>
</feature>
<dbReference type="PROSITE" id="PS00165">
    <property type="entry name" value="DEHYDRATASE_SER_THR"/>
    <property type="match status" value="1"/>
</dbReference>
<gene>
    <name evidence="5" type="ORF">MUO15_15085</name>
</gene>